<dbReference type="SUPFAM" id="SSF56300">
    <property type="entry name" value="Metallo-dependent phosphatases"/>
    <property type="match status" value="1"/>
</dbReference>
<evidence type="ECO:0000256" key="4">
    <source>
        <dbReference type="ARBA" id="ARBA00023136"/>
    </source>
</evidence>
<name>A0A564WDL7_9PROT</name>
<proteinExistence type="predicted"/>
<accession>A0A564WDL7</accession>
<dbReference type="PANTHER" id="PTHR34990">
    <property type="entry name" value="UDP-2,3-DIACYLGLUCOSAMINE HYDROLASE-RELATED"/>
    <property type="match status" value="1"/>
</dbReference>
<protein>
    <submittedName>
        <fullName evidence="8">Ser/threonine protein phosphatase</fullName>
    </submittedName>
</protein>
<keyword evidence="4" id="KW-0472">Membrane</keyword>
<dbReference type="GO" id="GO:0008758">
    <property type="term" value="F:UDP-2,3-diacylglucosamine hydrolase activity"/>
    <property type="evidence" value="ECO:0007669"/>
    <property type="project" value="TreeGrafter"/>
</dbReference>
<dbReference type="EMBL" id="UXAT02000017">
    <property type="protein sequence ID" value="VUX46562.1"/>
    <property type="molecule type" value="Genomic_DNA"/>
</dbReference>
<dbReference type="CDD" id="cd07398">
    <property type="entry name" value="MPP_YbbF-LpxH"/>
    <property type="match status" value="1"/>
</dbReference>
<dbReference type="InterPro" id="IPR004843">
    <property type="entry name" value="Calcineurin-like_PHP"/>
</dbReference>
<organism evidence="8 9">
    <name type="scientific">Candidatus Defluviicoccus seviourii</name>
    <dbReference type="NCBI Taxonomy" id="2565273"/>
    <lineage>
        <taxon>Bacteria</taxon>
        <taxon>Pseudomonadati</taxon>
        <taxon>Pseudomonadota</taxon>
        <taxon>Alphaproteobacteria</taxon>
        <taxon>Rhodospirillales</taxon>
        <taxon>Rhodospirillaceae</taxon>
        <taxon>Defluviicoccus</taxon>
    </lineage>
</organism>
<evidence type="ECO:0000256" key="3">
    <source>
        <dbReference type="ARBA" id="ARBA00022723"/>
    </source>
</evidence>
<dbReference type="InterPro" id="IPR043461">
    <property type="entry name" value="LpxH-like"/>
</dbReference>
<keyword evidence="2" id="KW-0997">Cell inner membrane</keyword>
<dbReference type="GO" id="GO:0016020">
    <property type="term" value="C:membrane"/>
    <property type="evidence" value="ECO:0007669"/>
    <property type="project" value="GOC"/>
</dbReference>
<dbReference type="InterPro" id="IPR029052">
    <property type="entry name" value="Metallo-depent_PP-like"/>
</dbReference>
<comment type="caution">
    <text evidence="8">The sequence shown here is derived from an EMBL/GenBank/DDBJ whole genome shotgun (WGS) entry which is preliminary data.</text>
</comment>
<dbReference type="Pfam" id="PF00149">
    <property type="entry name" value="Metallophos"/>
    <property type="match status" value="1"/>
</dbReference>
<dbReference type="GO" id="GO:0046872">
    <property type="term" value="F:metal ion binding"/>
    <property type="evidence" value="ECO:0007669"/>
    <property type="project" value="UniProtKB-KW"/>
</dbReference>
<keyword evidence="5" id="KW-0464">Manganese</keyword>
<feature type="domain" description="Calcineurin-like phosphoesterase" evidence="7">
    <location>
        <begin position="14"/>
        <end position="211"/>
    </location>
</feature>
<dbReference type="AlphaFoldDB" id="A0A564WDL7"/>
<evidence type="ECO:0000259" key="7">
    <source>
        <dbReference type="Pfam" id="PF00149"/>
    </source>
</evidence>
<feature type="region of interest" description="Disordered" evidence="6">
    <location>
        <begin position="259"/>
        <end position="285"/>
    </location>
</feature>
<gene>
    <name evidence="8" type="ORF">DF3PA_240017</name>
</gene>
<evidence type="ECO:0000256" key="6">
    <source>
        <dbReference type="SAM" id="MobiDB-lite"/>
    </source>
</evidence>
<dbReference type="Proteomes" id="UP000326641">
    <property type="component" value="Unassembled WGS sequence"/>
</dbReference>
<dbReference type="Gene3D" id="3.60.21.10">
    <property type="match status" value="1"/>
</dbReference>
<evidence type="ECO:0000256" key="1">
    <source>
        <dbReference type="ARBA" id="ARBA00022475"/>
    </source>
</evidence>
<dbReference type="GO" id="GO:0009245">
    <property type="term" value="P:lipid A biosynthetic process"/>
    <property type="evidence" value="ECO:0007669"/>
    <property type="project" value="TreeGrafter"/>
</dbReference>
<evidence type="ECO:0000313" key="8">
    <source>
        <dbReference type="EMBL" id="VUX46562.1"/>
    </source>
</evidence>
<feature type="compositionally biased region" description="Basic and acidic residues" evidence="6">
    <location>
        <begin position="265"/>
        <end position="285"/>
    </location>
</feature>
<keyword evidence="3" id="KW-0479">Metal-binding</keyword>
<keyword evidence="1" id="KW-1003">Cell membrane</keyword>
<keyword evidence="9" id="KW-1185">Reference proteome</keyword>
<reference evidence="8" key="1">
    <citation type="submission" date="2018-11" db="EMBL/GenBank/DDBJ databases">
        <authorList>
            <person name="Onetto C."/>
        </authorList>
    </citation>
    <scope>NUCLEOTIDE SEQUENCE [LARGE SCALE GENOMIC DNA]</scope>
</reference>
<evidence type="ECO:0000256" key="2">
    <source>
        <dbReference type="ARBA" id="ARBA00022519"/>
    </source>
</evidence>
<dbReference type="PANTHER" id="PTHR34990:SF2">
    <property type="entry name" value="BLL8164 PROTEIN"/>
    <property type="match status" value="1"/>
</dbReference>
<evidence type="ECO:0000313" key="9">
    <source>
        <dbReference type="Proteomes" id="UP000326641"/>
    </source>
</evidence>
<sequence length="285" mass="33214">MNAFAAPPFRYRSIWISDIHLGTRGCNAALLLDFLRSTDSDYLYLVGDIIDFWRLRKAWYWRQDHNDVIQKILRKARKGTRVIYIPGNHDEWFRDMTPRRFGRVAVLREATHTMLDGRRFLVMHGDHFDGVVKYAKWLAYIGDNAYQMALNLNTWFNLVRRRLGFSYWSLSAYLKHKVKNAVEHICNFEKALADEARRRNLQGVICGHIHTAEIRQLDGIVYCNDGDWVESCTALVEHLDGRLEILHWAERGRAGPSVQLQPEAEPFRMDTADTKSVSAERECVS</sequence>
<evidence type="ECO:0000256" key="5">
    <source>
        <dbReference type="ARBA" id="ARBA00023211"/>
    </source>
</evidence>